<comment type="caution">
    <text evidence="6">The sequence shown here is derived from an EMBL/GenBank/DDBJ whole genome shotgun (WGS) entry which is preliminary data.</text>
</comment>
<proteinExistence type="predicted"/>
<dbReference type="SUPFAM" id="SSF57783">
    <property type="entry name" value="Zinc beta-ribbon"/>
    <property type="match status" value="1"/>
</dbReference>
<keyword evidence="3" id="KW-0862">Zinc</keyword>
<evidence type="ECO:0000313" key="7">
    <source>
        <dbReference type="Proteomes" id="UP000319103"/>
    </source>
</evidence>
<keyword evidence="7" id="KW-1185">Reference proteome</keyword>
<dbReference type="GO" id="GO:0003899">
    <property type="term" value="F:DNA-directed RNA polymerase activity"/>
    <property type="evidence" value="ECO:0007669"/>
    <property type="project" value="InterPro"/>
</dbReference>
<dbReference type="AlphaFoldDB" id="A0A540W4J2"/>
<accession>A0A540W4J2</accession>
<sequence>MIRHYHPDAIVPVREWGWQKMRCPFHGERNPSASVNLEANYFQCFVCDASGDSWAIIMKEEGCDFRSAVEFAEGTLRFSGGEIRGGSSVQRRRGFLSDEARPVRGQRSILQTRGRRRPLSGT</sequence>
<dbReference type="Gene3D" id="3.90.580.10">
    <property type="entry name" value="Zinc finger, CHC2-type domain"/>
    <property type="match status" value="1"/>
</dbReference>
<dbReference type="PANTHER" id="PTHR30313:SF2">
    <property type="entry name" value="DNA PRIMASE"/>
    <property type="match status" value="1"/>
</dbReference>
<dbReference type="OrthoDB" id="9803773at2"/>
<keyword evidence="2" id="KW-0863">Zinc-finger</keyword>
<dbReference type="SMART" id="SM00400">
    <property type="entry name" value="ZnF_CHCC"/>
    <property type="match status" value="1"/>
</dbReference>
<evidence type="ECO:0000256" key="3">
    <source>
        <dbReference type="ARBA" id="ARBA00022833"/>
    </source>
</evidence>
<name>A0A540W4J2_9ACTN</name>
<dbReference type="GO" id="GO:0006269">
    <property type="term" value="P:DNA replication, synthesis of primer"/>
    <property type="evidence" value="ECO:0007669"/>
    <property type="project" value="TreeGrafter"/>
</dbReference>
<dbReference type="InterPro" id="IPR002694">
    <property type="entry name" value="Znf_CHC2"/>
</dbReference>
<dbReference type="EMBL" id="VIGB01000003">
    <property type="protein sequence ID" value="TQF03955.1"/>
    <property type="molecule type" value="Genomic_DNA"/>
</dbReference>
<organism evidence="6 7">
    <name type="scientific">Kitasatospora acidiphila</name>
    <dbReference type="NCBI Taxonomy" id="2567942"/>
    <lineage>
        <taxon>Bacteria</taxon>
        <taxon>Bacillati</taxon>
        <taxon>Actinomycetota</taxon>
        <taxon>Actinomycetes</taxon>
        <taxon>Kitasatosporales</taxon>
        <taxon>Streptomycetaceae</taxon>
        <taxon>Kitasatospora</taxon>
    </lineage>
</organism>
<dbReference type="InterPro" id="IPR050219">
    <property type="entry name" value="DnaG_primase"/>
</dbReference>
<keyword evidence="1" id="KW-0479">Metal-binding</keyword>
<dbReference type="GO" id="GO:0003677">
    <property type="term" value="F:DNA binding"/>
    <property type="evidence" value="ECO:0007669"/>
    <property type="project" value="InterPro"/>
</dbReference>
<protein>
    <recommendedName>
        <fullName evidence="5">Zinc finger CHC2-type domain-containing protein</fullName>
    </recommendedName>
</protein>
<evidence type="ECO:0000256" key="2">
    <source>
        <dbReference type="ARBA" id="ARBA00022771"/>
    </source>
</evidence>
<dbReference type="Proteomes" id="UP000319103">
    <property type="component" value="Unassembled WGS sequence"/>
</dbReference>
<dbReference type="GO" id="GO:0005737">
    <property type="term" value="C:cytoplasm"/>
    <property type="evidence" value="ECO:0007669"/>
    <property type="project" value="TreeGrafter"/>
</dbReference>
<feature type="compositionally biased region" description="Basic residues" evidence="4">
    <location>
        <begin position="113"/>
        <end position="122"/>
    </location>
</feature>
<evidence type="ECO:0000256" key="1">
    <source>
        <dbReference type="ARBA" id="ARBA00022723"/>
    </source>
</evidence>
<feature type="domain" description="Zinc finger CHC2-type" evidence="5">
    <location>
        <begin position="23"/>
        <end position="73"/>
    </location>
</feature>
<feature type="region of interest" description="Disordered" evidence="4">
    <location>
        <begin position="94"/>
        <end position="122"/>
    </location>
</feature>
<reference evidence="6 7" key="1">
    <citation type="submission" date="2019-06" db="EMBL/GenBank/DDBJ databases">
        <title>Description of Kitasatospora acidophila sp. nov. isolated from pine grove soil, and reclassification of Streptomyces novaecaesareae to Kitasatospora novaeceasareae comb. nov.</title>
        <authorList>
            <person name="Kim M.J."/>
        </authorList>
    </citation>
    <scope>NUCLEOTIDE SEQUENCE [LARGE SCALE GENOMIC DNA]</scope>
    <source>
        <strain evidence="6 7">MMS16-CNU292</strain>
    </source>
</reference>
<dbReference type="InterPro" id="IPR036977">
    <property type="entry name" value="DNA_primase_Znf_CHC2"/>
</dbReference>
<dbReference type="PANTHER" id="PTHR30313">
    <property type="entry name" value="DNA PRIMASE"/>
    <property type="match status" value="1"/>
</dbReference>
<dbReference type="GO" id="GO:0008270">
    <property type="term" value="F:zinc ion binding"/>
    <property type="evidence" value="ECO:0007669"/>
    <property type="project" value="UniProtKB-KW"/>
</dbReference>
<gene>
    <name evidence="6" type="ORF">E6W39_19075</name>
</gene>
<dbReference type="Pfam" id="PF01807">
    <property type="entry name" value="Zn_ribbon_DnaG"/>
    <property type="match status" value="1"/>
</dbReference>
<evidence type="ECO:0000259" key="5">
    <source>
        <dbReference type="SMART" id="SM00400"/>
    </source>
</evidence>
<evidence type="ECO:0000256" key="4">
    <source>
        <dbReference type="SAM" id="MobiDB-lite"/>
    </source>
</evidence>
<evidence type="ECO:0000313" key="6">
    <source>
        <dbReference type="EMBL" id="TQF03955.1"/>
    </source>
</evidence>